<sequence>MRLFNWEIINETNYDVTCDHLGKDIIIVKEGTNSQLAYLKHNSKEDIYTVDEKVHKVIVQTNTINKSITIYENVAP</sequence>
<protein>
    <submittedName>
        <fullName evidence="1">Uncharacterized protein</fullName>
    </submittedName>
</protein>
<dbReference type="Proteomes" id="UP000646308">
    <property type="component" value="Unassembled WGS sequence"/>
</dbReference>
<dbReference type="EMBL" id="WMFL01000080">
    <property type="protein sequence ID" value="NJI02813.1"/>
    <property type="molecule type" value="Genomic_DNA"/>
</dbReference>
<dbReference type="GeneID" id="57690978"/>
<dbReference type="AlphaFoldDB" id="A0AAW9YXJ8"/>
<proteinExistence type="predicted"/>
<name>A0AAW9YXJ8_9STAP</name>
<organism evidence="1 2">
    <name type="scientific">Staphylococcus agnetis</name>
    <dbReference type="NCBI Taxonomy" id="985762"/>
    <lineage>
        <taxon>Bacteria</taxon>
        <taxon>Bacillati</taxon>
        <taxon>Bacillota</taxon>
        <taxon>Bacilli</taxon>
        <taxon>Bacillales</taxon>
        <taxon>Staphylococcaceae</taxon>
        <taxon>Staphylococcus</taxon>
    </lineage>
</organism>
<accession>A0AAW9YXJ8</accession>
<reference evidence="1" key="1">
    <citation type="submission" date="2019-11" db="EMBL/GenBank/DDBJ databases">
        <title>Whole genome comparisons of Staphylococcus agnetis isolates from cattle and chickens.</title>
        <authorList>
            <person name="Rhoads D."/>
            <person name="Shwani A."/>
            <person name="Adkins P."/>
            <person name="Calcutt M."/>
            <person name="Middleton J."/>
        </authorList>
    </citation>
    <scope>NUCLEOTIDE SEQUENCE</scope>
    <source>
        <strain evidence="1">1387</strain>
    </source>
</reference>
<comment type="caution">
    <text evidence="1">The sequence shown here is derived from an EMBL/GenBank/DDBJ whole genome shotgun (WGS) entry which is preliminary data.</text>
</comment>
<evidence type="ECO:0000313" key="2">
    <source>
        <dbReference type="Proteomes" id="UP000646308"/>
    </source>
</evidence>
<dbReference type="RefSeq" id="WP_165805060.1">
    <property type="nucleotide sequence ID" value="NZ_CP045927.1"/>
</dbReference>
<evidence type="ECO:0000313" key="1">
    <source>
        <dbReference type="EMBL" id="NJI02813.1"/>
    </source>
</evidence>
<gene>
    <name evidence="1" type="ORF">GLV84_08235</name>
</gene>